<evidence type="ECO:0000313" key="2">
    <source>
        <dbReference type="Proteomes" id="UP001595817"/>
    </source>
</evidence>
<dbReference type="SUPFAM" id="SSF51556">
    <property type="entry name" value="Metallo-dependent hydrolases"/>
    <property type="match status" value="1"/>
</dbReference>
<protein>
    <submittedName>
        <fullName evidence="1">Dipeptidase</fullName>
    </submittedName>
</protein>
<name>A0ABV8X386_9LACT</name>
<dbReference type="CDD" id="cd01301">
    <property type="entry name" value="rDP_like"/>
    <property type="match status" value="1"/>
</dbReference>
<evidence type="ECO:0000313" key="1">
    <source>
        <dbReference type="EMBL" id="MFC4409609.1"/>
    </source>
</evidence>
<dbReference type="PANTHER" id="PTHR10443">
    <property type="entry name" value="MICROSOMAL DIPEPTIDASE"/>
    <property type="match status" value="1"/>
</dbReference>
<dbReference type="PANTHER" id="PTHR10443:SF12">
    <property type="entry name" value="DIPEPTIDASE"/>
    <property type="match status" value="1"/>
</dbReference>
<proteinExistence type="predicted"/>
<dbReference type="PROSITE" id="PS51365">
    <property type="entry name" value="RENAL_DIPEPTIDASE_2"/>
    <property type="match status" value="1"/>
</dbReference>
<dbReference type="RefSeq" id="WP_378152533.1">
    <property type="nucleotide sequence ID" value="NZ_JBHSEC010000003.1"/>
</dbReference>
<keyword evidence="2" id="KW-1185">Reference proteome</keyword>
<dbReference type="InterPro" id="IPR032466">
    <property type="entry name" value="Metal_Hydrolase"/>
</dbReference>
<dbReference type="Gene3D" id="3.20.20.140">
    <property type="entry name" value="Metal-dependent hydrolases"/>
    <property type="match status" value="1"/>
</dbReference>
<dbReference type="Proteomes" id="UP001595817">
    <property type="component" value="Unassembled WGS sequence"/>
</dbReference>
<gene>
    <name evidence="1" type="ORF">ACFOZY_04050</name>
</gene>
<dbReference type="EMBL" id="JBHSEC010000003">
    <property type="protein sequence ID" value="MFC4409609.1"/>
    <property type="molecule type" value="Genomic_DNA"/>
</dbReference>
<comment type="caution">
    <text evidence="1">The sequence shown here is derived from an EMBL/GenBank/DDBJ whole genome shotgun (WGS) entry which is preliminary data.</text>
</comment>
<dbReference type="Pfam" id="PF01244">
    <property type="entry name" value="Peptidase_M19"/>
    <property type="match status" value="1"/>
</dbReference>
<reference evidence="2" key="1">
    <citation type="journal article" date="2019" name="Int. J. Syst. Evol. Microbiol.">
        <title>The Global Catalogue of Microorganisms (GCM) 10K type strain sequencing project: providing services to taxonomists for standard genome sequencing and annotation.</title>
        <authorList>
            <consortium name="The Broad Institute Genomics Platform"/>
            <consortium name="The Broad Institute Genome Sequencing Center for Infectious Disease"/>
            <person name="Wu L."/>
            <person name="Ma J."/>
        </authorList>
    </citation>
    <scope>NUCLEOTIDE SEQUENCE [LARGE SCALE GENOMIC DNA]</scope>
    <source>
        <strain evidence="2">CCUG 59778</strain>
    </source>
</reference>
<sequence>MKTIDLHCDVLWKMQRSKGAVDFLDGDLDANLEKLKAGNVMLQTFAIFVLPEVKVEEKFSVAMDQVHYFHKRVLGSNPHMKLIRDWTDIDKLQDGEIGALLSLEGVDAIGNDINKLTILHELGVRSIGLTWNNANLAADGILEERGAGLTSFGKEIVTFNNEHQMFTDVSHLSERSFWDVMEIAKYPIASHSNSKSICPNARNLTDVQAKVMFDRNAMVHVTFVTEFVKETGDVEIGDLIKHIDHFCSIGGIHNIGIGSDFDGITAKIGRLEDASMHPNLLNELLKYYTEEQVKGFAYQNFLDHRPV</sequence>
<dbReference type="InterPro" id="IPR008257">
    <property type="entry name" value="Pept_M19"/>
</dbReference>
<accession>A0ABV8X386</accession>
<organism evidence="1 2">
    <name type="scientific">Chungangia koreensis</name>
    <dbReference type="NCBI Taxonomy" id="752657"/>
    <lineage>
        <taxon>Bacteria</taxon>
        <taxon>Bacillati</taxon>
        <taxon>Bacillota</taxon>
        <taxon>Bacilli</taxon>
        <taxon>Lactobacillales</taxon>
        <taxon>Chungangia</taxon>
    </lineage>
</organism>